<dbReference type="Proteomes" id="UP000004671">
    <property type="component" value="Chromosome"/>
</dbReference>
<keyword evidence="3" id="KW-1185">Reference proteome</keyword>
<reference evidence="1 4" key="2">
    <citation type="submission" date="2016-11" db="EMBL/GenBank/DDBJ databases">
        <title>Genomic analysis of Caldithrix abyssi and proposal of a novel bacterial phylum Caldithrichaeota.</title>
        <authorList>
            <person name="Kublanov I."/>
            <person name="Sigalova O."/>
            <person name="Gavrilov S."/>
            <person name="Lebedinsky A."/>
            <person name="Ivanova N."/>
            <person name="Daum C."/>
            <person name="Reddy T."/>
            <person name="Klenk H.P."/>
            <person name="Goker M."/>
            <person name="Reva O."/>
            <person name="Miroshnichenko M."/>
            <person name="Kyprides N."/>
            <person name="Woyke T."/>
            <person name="Gelfand M."/>
        </authorList>
    </citation>
    <scope>NUCLEOTIDE SEQUENCE [LARGE SCALE GENOMIC DNA]</scope>
    <source>
        <strain evidence="1 4">LF13</strain>
    </source>
</reference>
<dbReference type="HOGENOM" id="CLU_179376_3_2_0"/>
<sequence>MRTTINIPDEIMKELLSYSQTKSKTKAVSEALKDWIRMQKIKKLKSLRGKLKIEMDLEKQRAEDLKDLP</sequence>
<reference evidence="2 3" key="1">
    <citation type="submission" date="2011-09" db="EMBL/GenBank/DDBJ databases">
        <title>The permanent draft genome of Caldithrix abyssi DSM 13497.</title>
        <authorList>
            <consortium name="US DOE Joint Genome Institute (JGI-PGF)"/>
            <person name="Lucas S."/>
            <person name="Han J."/>
            <person name="Lapidus A."/>
            <person name="Bruce D."/>
            <person name="Goodwin L."/>
            <person name="Pitluck S."/>
            <person name="Peters L."/>
            <person name="Kyrpides N."/>
            <person name="Mavromatis K."/>
            <person name="Ivanova N."/>
            <person name="Mikhailova N."/>
            <person name="Chertkov O."/>
            <person name="Detter J.C."/>
            <person name="Tapia R."/>
            <person name="Han C."/>
            <person name="Land M."/>
            <person name="Hauser L."/>
            <person name="Markowitz V."/>
            <person name="Cheng J.-F."/>
            <person name="Hugenholtz P."/>
            <person name="Woyke T."/>
            <person name="Wu D."/>
            <person name="Spring S."/>
            <person name="Brambilla E."/>
            <person name="Klenk H.-P."/>
            <person name="Eisen J.A."/>
        </authorList>
    </citation>
    <scope>NUCLEOTIDE SEQUENCE [LARGE SCALE GENOMIC DNA]</scope>
    <source>
        <strain evidence="2 3">DSM 13497</strain>
    </source>
</reference>
<gene>
    <name evidence="1" type="ORF">Cabys_1396</name>
    <name evidence="2" type="ORF">Calab_2567</name>
</gene>
<accession>H1XP62</accession>
<proteinExistence type="predicted"/>
<dbReference type="KEGG" id="caby:Cabys_1396"/>
<dbReference type="Pfam" id="PF09957">
    <property type="entry name" value="VapB_antitoxin"/>
    <property type="match status" value="1"/>
</dbReference>
<evidence type="ECO:0000313" key="2">
    <source>
        <dbReference type="EMBL" id="EHO42177.1"/>
    </source>
</evidence>
<dbReference type="EMBL" id="CM001402">
    <property type="protein sequence ID" value="EHO42177.1"/>
    <property type="molecule type" value="Genomic_DNA"/>
</dbReference>
<evidence type="ECO:0000313" key="3">
    <source>
        <dbReference type="Proteomes" id="UP000004671"/>
    </source>
</evidence>
<dbReference type="Proteomes" id="UP000183868">
    <property type="component" value="Chromosome"/>
</dbReference>
<organism evidence="2 3">
    <name type="scientific">Caldithrix abyssi DSM 13497</name>
    <dbReference type="NCBI Taxonomy" id="880073"/>
    <lineage>
        <taxon>Bacteria</taxon>
        <taxon>Pseudomonadati</taxon>
        <taxon>Calditrichota</taxon>
        <taxon>Calditrichia</taxon>
        <taxon>Calditrichales</taxon>
        <taxon>Calditrichaceae</taxon>
        <taxon>Caldithrix</taxon>
    </lineage>
</organism>
<dbReference type="RefSeq" id="WP_006929443.1">
    <property type="nucleotide sequence ID" value="NZ_CM001402.1"/>
</dbReference>
<dbReference type="InParanoid" id="H1XP62"/>
<dbReference type="EMBL" id="CP018099">
    <property type="protein sequence ID" value="APF18145.1"/>
    <property type="molecule type" value="Genomic_DNA"/>
</dbReference>
<evidence type="ECO:0000313" key="4">
    <source>
        <dbReference type="Proteomes" id="UP000183868"/>
    </source>
</evidence>
<protein>
    <submittedName>
        <fullName evidence="1">Antitoxin of type II TA system, VapB</fullName>
    </submittedName>
</protein>
<dbReference type="OrthoDB" id="9805830at2"/>
<name>H1XP62_CALAY</name>
<dbReference type="InterPro" id="IPR019239">
    <property type="entry name" value="VapB_antitoxin"/>
</dbReference>
<dbReference type="STRING" id="880073.Cabys_1396"/>
<evidence type="ECO:0000313" key="1">
    <source>
        <dbReference type="EMBL" id="APF18145.1"/>
    </source>
</evidence>
<dbReference type="AlphaFoldDB" id="H1XP62"/>
<dbReference type="PaxDb" id="880073-Calab_2567"/>